<dbReference type="Proteomes" id="UP000878956">
    <property type="component" value="Unassembled WGS sequence"/>
</dbReference>
<evidence type="ECO:0000313" key="4">
    <source>
        <dbReference type="EMBL" id="CDT19601.1"/>
    </source>
</evidence>
<evidence type="ECO:0000313" key="9">
    <source>
        <dbReference type="EMBL" id="VHX96182.1"/>
    </source>
</evidence>
<evidence type="ECO:0000313" key="5">
    <source>
        <dbReference type="EMBL" id="HBH1541140.1"/>
    </source>
</evidence>
<dbReference type="EMBL" id="LK933005">
    <property type="protein sequence ID" value="CDT19601.1"/>
    <property type="molecule type" value="Genomic_DNA"/>
</dbReference>
<dbReference type="Proteomes" id="UP000879542">
    <property type="component" value="Unassembled WGS sequence"/>
</dbReference>
<evidence type="ECO:0000313" key="12">
    <source>
        <dbReference type="Proteomes" id="UP000411588"/>
    </source>
</evidence>
<name>A0A031WG32_CLODI</name>
<evidence type="ECO:0000313" key="2">
    <source>
        <dbReference type="EMBL" id="CDS86192.1"/>
    </source>
</evidence>
<keyword evidence="1" id="KW-0732">Signal</keyword>
<reference evidence="9 11" key="3">
    <citation type="submission" date="2019-04" db="EMBL/GenBank/DDBJ databases">
        <authorList>
            <consortium name="Pathogen Informatics"/>
        </authorList>
    </citation>
    <scope>NUCLEOTIDE SEQUENCE [LARGE SCALE GENOMIC DNA]</scope>
    <source>
        <strain evidence="8">Clo34</strain>
        <strain evidence="12">clo34</strain>
        <strain evidence="9">Tl291</strain>
        <strain evidence="11">tl291</strain>
        <strain evidence="7 10">VRECD0157</strain>
    </source>
</reference>
<dbReference type="EMBL" id="CAAJVP010000002">
    <property type="protein sequence ID" value="VHX96182.1"/>
    <property type="molecule type" value="Genomic_DNA"/>
</dbReference>
<accession>A0A031WG32</accession>
<evidence type="ECO:0000313" key="10">
    <source>
        <dbReference type="Proteomes" id="UP000189137"/>
    </source>
</evidence>
<sequence>MNKIAVSFLIIATTLLSTACMDYSISAVELVDSKESAVVKKDEDAKEETTSKMINSKKTTKIPIEIISKDEKIVKYLQIDEESSLKDKLRLILDTLSNEYFNGLDMEVEVKEKDNLVKINLIEPDKKSRVSWKDDYLNEQNIIYTINNIIKNVIQEEDNSIWIEEVEIYYNGKLIELR</sequence>
<dbReference type="Proteomes" id="UP000372533">
    <property type="component" value="Unassembled WGS sequence"/>
</dbReference>
<dbReference type="EMBL" id="FUPS01000001">
    <property type="protein sequence ID" value="SJR82711.1"/>
    <property type="molecule type" value="Genomic_DNA"/>
</dbReference>
<dbReference type="Proteomes" id="UP000411588">
    <property type="component" value="Unassembled WGS sequence"/>
</dbReference>
<dbReference type="PROSITE" id="PS51257">
    <property type="entry name" value="PROKAR_LIPOPROTEIN"/>
    <property type="match status" value="1"/>
</dbReference>
<reference evidence="3" key="1">
    <citation type="submission" date="2014-07" db="EMBL/GenBank/DDBJ databases">
        <authorList>
            <person name="Monot Marc"/>
        </authorList>
    </citation>
    <scope>NUCLEOTIDE SEQUENCE</scope>
    <source>
        <strain evidence="4">7032989</strain>
        <strain evidence="2">7032994</strain>
    </source>
</reference>
<dbReference type="EMBL" id="LK932509">
    <property type="protein sequence ID" value="CDS86669.1"/>
    <property type="molecule type" value="Genomic_DNA"/>
</dbReference>
<evidence type="ECO:0000256" key="1">
    <source>
        <dbReference type="SAM" id="SignalP"/>
    </source>
</evidence>
<dbReference type="EMBL" id="DAEPXK010000005">
    <property type="protein sequence ID" value="HBH1541140.1"/>
    <property type="molecule type" value="Genomic_DNA"/>
</dbReference>
<dbReference type="EMBL" id="CAADAN010000007">
    <property type="protein sequence ID" value="VFD32816.1"/>
    <property type="molecule type" value="Genomic_DNA"/>
</dbReference>
<dbReference type="GeneID" id="66353747"/>
<dbReference type="EMBL" id="LK932392">
    <property type="protein sequence ID" value="CDS86192.1"/>
    <property type="molecule type" value="Genomic_DNA"/>
</dbReference>
<proteinExistence type="predicted"/>
<dbReference type="KEGG" id="pdf:CD630DERM_13480"/>
<evidence type="ECO:0000313" key="3">
    <source>
        <dbReference type="EMBL" id="CDS86669.1"/>
    </source>
</evidence>
<reference evidence="5" key="4">
    <citation type="submission" date="2021-06" db="EMBL/GenBank/DDBJ databases">
        <authorList>
            <consortium name="NCBI Pathogen Detection Project"/>
        </authorList>
    </citation>
    <scope>NUCLEOTIDE SEQUENCE</scope>
    <source>
        <strain evidence="6">Clostridioides</strain>
        <strain evidence="5">HN1000</strain>
    </source>
</reference>
<organism evidence="3">
    <name type="scientific">Clostridioides difficile</name>
    <name type="common">Peptoclostridium difficile</name>
    <dbReference type="NCBI Taxonomy" id="1496"/>
    <lineage>
        <taxon>Bacteria</taxon>
        <taxon>Bacillati</taxon>
        <taxon>Bacillota</taxon>
        <taxon>Clostridia</taxon>
        <taxon>Peptostreptococcales</taxon>
        <taxon>Peptostreptococcaceae</taxon>
        <taxon>Clostridioides</taxon>
    </lineage>
</organism>
<evidence type="ECO:0000313" key="6">
    <source>
        <dbReference type="EMBL" id="HBH2618768.1"/>
    </source>
</evidence>
<dbReference type="AlphaFoldDB" id="A0A031WG32"/>
<evidence type="ECO:0000313" key="7">
    <source>
        <dbReference type="EMBL" id="SJR82711.1"/>
    </source>
</evidence>
<evidence type="ECO:0000313" key="8">
    <source>
        <dbReference type="EMBL" id="VFD32816.1"/>
    </source>
</evidence>
<dbReference type="RefSeq" id="WP_003428196.1">
    <property type="nucleotide sequence ID" value="NZ_AP025558.1"/>
</dbReference>
<reference evidence="5" key="2">
    <citation type="journal article" date="2018" name="Genome Biol.">
        <title>SKESA: strategic k-mer extension for scrupulous assemblies.</title>
        <authorList>
            <person name="Souvorov A."/>
            <person name="Agarwala R."/>
            <person name="Lipman D.J."/>
        </authorList>
    </citation>
    <scope>NUCLEOTIDE SEQUENCE</scope>
    <source>
        <strain evidence="6">Clostridioides</strain>
        <strain evidence="5">HN1000</strain>
    </source>
</reference>
<gene>
    <name evidence="4" type="ORF">BN1095_340071</name>
    <name evidence="3" type="ORF">BN1096_560263</name>
    <name evidence="2" type="ORF">BN1097_540267</name>
    <name evidence="5" type="ORF">KRM00_000597</name>
    <name evidence="6" type="ORF">KRQ00_000493</name>
    <name evidence="9" type="ORF">SAMEA1402366_00633</name>
    <name evidence="8" type="ORF">SAMEA1402399_02255</name>
    <name evidence="7" type="ORF">SAMEA3375112_00248</name>
</gene>
<feature type="chain" id="PRO_5044051370" evidence="1">
    <location>
        <begin position="20"/>
        <end position="178"/>
    </location>
</feature>
<dbReference type="Proteomes" id="UP000189137">
    <property type="component" value="Unassembled WGS sequence"/>
</dbReference>
<feature type="signal peptide" evidence="1">
    <location>
        <begin position="1"/>
        <end position="19"/>
    </location>
</feature>
<dbReference type="PATRIC" id="fig|1496.1371.peg.2207"/>
<keyword evidence="3" id="KW-0449">Lipoprotein</keyword>
<evidence type="ECO:0000313" key="11">
    <source>
        <dbReference type="Proteomes" id="UP000372533"/>
    </source>
</evidence>
<protein>
    <submittedName>
        <fullName evidence="3 5">Lipoprotein</fullName>
    </submittedName>
</protein>
<dbReference type="EMBL" id="DAEQIJ010000002">
    <property type="protein sequence ID" value="HBH2618768.1"/>
    <property type="molecule type" value="Genomic_DNA"/>
</dbReference>